<dbReference type="Proteomes" id="UP001151699">
    <property type="component" value="Chromosome A"/>
</dbReference>
<keyword evidence="1" id="KW-0472">Membrane</keyword>
<gene>
    <name evidence="2" type="ORF">Bhyg_03729</name>
</gene>
<feature type="transmembrane region" description="Helical" evidence="1">
    <location>
        <begin position="38"/>
        <end position="61"/>
    </location>
</feature>
<dbReference type="AlphaFoldDB" id="A0A9Q0NFE2"/>
<name>A0A9Q0NFE2_9DIPT</name>
<organism evidence="2 3">
    <name type="scientific">Pseudolycoriella hygida</name>
    <dbReference type="NCBI Taxonomy" id="35572"/>
    <lineage>
        <taxon>Eukaryota</taxon>
        <taxon>Metazoa</taxon>
        <taxon>Ecdysozoa</taxon>
        <taxon>Arthropoda</taxon>
        <taxon>Hexapoda</taxon>
        <taxon>Insecta</taxon>
        <taxon>Pterygota</taxon>
        <taxon>Neoptera</taxon>
        <taxon>Endopterygota</taxon>
        <taxon>Diptera</taxon>
        <taxon>Nematocera</taxon>
        <taxon>Sciaroidea</taxon>
        <taxon>Sciaridae</taxon>
        <taxon>Pseudolycoriella</taxon>
    </lineage>
</organism>
<dbReference type="EMBL" id="WJQU01000001">
    <property type="protein sequence ID" value="KAJ6648499.1"/>
    <property type="molecule type" value="Genomic_DNA"/>
</dbReference>
<protein>
    <submittedName>
        <fullName evidence="2">Uncharacterized protein</fullName>
    </submittedName>
</protein>
<reference evidence="2" key="1">
    <citation type="submission" date="2022-07" db="EMBL/GenBank/DDBJ databases">
        <authorList>
            <person name="Trinca V."/>
            <person name="Uliana J.V.C."/>
            <person name="Torres T.T."/>
            <person name="Ward R.J."/>
            <person name="Monesi N."/>
        </authorList>
    </citation>
    <scope>NUCLEOTIDE SEQUENCE</scope>
    <source>
        <strain evidence="2">HSMRA1968</strain>
        <tissue evidence="2">Whole embryos</tissue>
    </source>
</reference>
<sequence>MRHIKRTYETILFYYIGGMYINQIVSLYQITINHWIGGVGPCVGLFGEMGFYCFMGTLISIA</sequence>
<evidence type="ECO:0000313" key="2">
    <source>
        <dbReference type="EMBL" id="KAJ6648499.1"/>
    </source>
</evidence>
<comment type="caution">
    <text evidence="2">The sequence shown here is derived from an EMBL/GenBank/DDBJ whole genome shotgun (WGS) entry which is preliminary data.</text>
</comment>
<proteinExistence type="predicted"/>
<evidence type="ECO:0000313" key="3">
    <source>
        <dbReference type="Proteomes" id="UP001151699"/>
    </source>
</evidence>
<feature type="non-terminal residue" evidence="2">
    <location>
        <position position="62"/>
    </location>
</feature>
<evidence type="ECO:0000256" key="1">
    <source>
        <dbReference type="SAM" id="Phobius"/>
    </source>
</evidence>
<keyword evidence="1" id="KW-0812">Transmembrane</keyword>
<keyword evidence="1" id="KW-1133">Transmembrane helix</keyword>
<keyword evidence="3" id="KW-1185">Reference proteome</keyword>
<feature type="transmembrane region" description="Helical" evidence="1">
    <location>
        <begin position="12"/>
        <end position="32"/>
    </location>
</feature>
<accession>A0A9Q0NFE2</accession>